<dbReference type="AlphaFoldDB" id="A0A510W9Y9"/>
<dbReference type="InterPro" id="IPR043733">
    <property type="entry name" value="DUF5677"/>
</dbReference>
<name>A0A510W9Y9_ENTTH</name>
<comment type="caution">
    <text evidence="1">The sequence shown here is derived from an EMBL/GenBank/DDBJ whole genome shotgun (WGS) entry which is preliminary data.</text>
</comment>
<dbReference type="Proteomes" id="UP000321361">
    <property type="component" value="Unassembled WGS sequence"/>
</dbReference>
<accession>A0A510W9Y9</accession>
<evidence type="ECO:0000313" key="2">
    <source>
        <dbReference type="Proteomes" id="UP000321361"/>
    </source>
</evidence>
<dbReference type="EMBL" id="BJUG01000001">
    <property type="protein sequence ID" value="GEK35966.1"/>
    <property type="molecule type" value="Genomic_DNA"/>
</dbReference>
<gene>
    <name evidence="1" type="ORF">ETH01_02530</name>
</gene>
<proteinExistence type="predicted"/>
<evidence type="ECO:0000313" key="1">
    <source>
        <dbReference type="EMBL" id="GEK35966.1"/>
    </source>
</evidence>
<dbReference type="Pfam" id="PF18928">
    <property type="entry name" value="DUF5677"/>
    <property type="match status" value="1"/>
</dbReference>
<organism evidence="1 2">
    <name type="scientific">Enterococcus thailandicus</name>
    <dbReference type="NCBI Taxonomy" id="417368"/>
    <lineage>
        <taxon>Bacteria</taxon>
        <taxon>Bacillati</taxon>
        <taxon>Bacillota</taxon>
        <taxon>Bacilli</taxon>
        <taxon>Lactobacillales</taxon>
        <taxon>Enterococcaceae</taxon>
        <taxon>Enterococcus</taxon>
    </lineage>
</organism>
<reference evidence="1 2" key="1">
    <citation type="submission" date="2019-07" db="EMBL/GenBank/DDBJ databases">
        <title>Whole genome shotgun sequence of Enterococcus thailandicus NBRC 101867.</title>
        <authorList>
            <person name="Hosoyama A."/>
            <person name="Uohara A."/>
            <person name="Ohji S."/>
            <person name="Ichikawa N."/>
        </authorList>
    </citation>
    <scope>NUCLEOTIDE SEQUENCE [LARGE SCALE GENOMIC DNA]</scope>
    <source>
        <strain evidence="1 2">NBRC 101867</strain>
    </source>
</reference>
<sequence length="183" mass="22093">MCFMKKIKNELIKKEKRITYGIETRNATDLQRNNENCNEHYSQRKKEVENHDLVIRTLYFDLVTKAETISFLYENKKSDDIGMIFRSFIELYMYLKYILEKNTVNKARACFYWQKHQNIKILNNNLELMDSEEKQLALKEIDDSLRNSNNSYYDDLSTYKDYIEAQINSCYTNNISLGKRRNW</sequence>
<protein>
    <submittedName>
        <fullName evidence="1">Uncharacterized protein</fullName>
    </submittedName>
</protein>